<dbReference type="GeneID" id="63849275"/>
<evidence type="ECO:0000256" key="2">
    <source>
        <dbReference type="SAM" id="Phobius"/>
    </source>
</evidence>
<protein>
    <recommendedName>
        <fullName evidence="5">Extracellular membrane protein CFEM domain-containing protein</fullName>
    </recommendedName>
</protein>
<gene>
    <name evidence="3" type="ORF">K460DRAFT_357310</name>
</gene>
<evidence type="ECO:0000313" key="4">
    <source>
        <dbReference type="Proteomes" id="UP000800039"/>
    </source>
</evidence>
<evidence type="ECO:0000313" key="3">
    <source>
        <dbReference type="EMBL" id="KAF1843604.1"/>
    </source>
</evidence>
<proteinExistence type="predicted"/>
<keyword evidence="4" id="KW-1185">Reference proteome</keyword>
<keyword evidence="2" id="KW-1133">Transmembrane helix</keyword>
<dbReference type="RefSeq" id="XP_040786167.1">
    <property type="nucleotide sequence ID" value="XM_040932023.1"/>
</dbReference>
<reference evidence="3" key="1">
    <citation type="submission" date="2020-01" db="EMBL/GenBank/DDBJ databases">
        <authorList>
            <consortium name="DOE Joint Genome Institute"/>
            <person name="Haridas S."/>
            <person name="Albert R."/>
            <person name="Binder M."/>
            <person name="Bloem J."/>
            <person name="Labutti K."/>
            <person name="Salamov A."/>
            <person name="Andreopoulos B."/>
            <person name="Baker S.E."/>
            <person name="Barry K."/>
            <person name="Bills G."/>
            <person name="Bluhm B.H."/>
            <person name="Cannon C."/>
            <person name="Castanera R."/>
            <person name="Culley D.E."/>
            <person name="Daum C."/>
            <person name="Ezra D."/>
            <person name="Gonzalez J.B."/>
            <person name="Henrissat B."/>
            <person name="Kuo A."/>
            <person name="Liang C."/>
            <person name="Lipzen A."/>
            <person name="Lutzoni F."/>
            <person name="Magnuson J."/>
            <person name="Mondo S."/>
            <person name="Nolan M."/>
            <person name="Ohm R."/>
            <person name="Pangilinan J."/>
            <person name="Park H.-J."/>
            <person name="Ramirez L."/>
            <person name="Alfaro M."/>
            <person name="Sun H."/>
            <person name="Tritt A."/>
            <person name="Yoshinaga Y."/>
            <person name="Zwiers L.-H."/>
            <person name="Turgeon B.G."/>
            <person name="Goodwin S.B."/>
            <person name="Spatafora J.W."/>
            <person name="Crous P.W."/>
            <person name="Grigoriev I.V."/>
        </authorList>
    </citation>
    <scope>NUCLEOTIDE SEQUENCE</scope>
    <source>
        <strain evidence="3">CBS 394.84</strain>
    </source>
</reference>
<feature type="transmembrane region" description="Helical" evidence="2">
    <location>
        <begin position="254"/>
        <end position="276"/>
    </location>
</feature>
<dbReference type="EMBL" id="ML976617">
    <property type="protein sequence ID" value="KAF1843604.1"/>
    <property type="molecule type" value="Genomic_DNA"/>
</dbReference>
<accession>A0A9P4L6S8</accession>
<sequence>MWLGAGGNESSCAAQNLAVLCVCDRGSRSSGSQRAVREASSLCSCLTSAFATCNCKILDFKCACTCRTFRSFSESCTDTSCSSMPPKPLLDNIDGTCKVSSIVTSRSSSSISATSTSITSSLVTTESSMTMTITILTVATSSDPLRTTDLNRSWGAGITDTIESEGPSETAVRGDPSISPGDPNIFDKTRGPGFTLSASNLSIHTTTMSRSIQSYRYPFSNGTGRIWNGSATCTSYSGPEYTAGVASGTVQRSALITVGLLFLLAMVLIFTTGVRVRCAVFESGRSHDTLHKESDPNNTKGTIRTIICDGRSVIMS</sequence>
<keyword evidence="2" id="KW-0472">Membrane</keyword>
<keyword evidence="2" id="KW-0812">Transmembrane</keyword>
<evidence type="ECO:0000256" key="1">
    <source>
        <dbReference type="SAM" id="MobiDB-lite"/>
    </source>
</evidence>
<evidence type="ECO:0008006" key="5">
    <source>
        <dbReference type="Google" id="ProtNLM"/>
    </source>
</evidence>
<comment type="caution">
    <text evidence="3">The sequence shown here is derived from an EMBL/GenBank/DDBJ whole genome shotgun (WGS) entry which is preliminary data.</text>
</comment>
<dbReference type="AlphaFoldDB" id="A0A9P4L6S8"/>
<feature type="region of interest" description="Disordered" evidence="1">
    <location>
        <begin position="158"/>
        <end position="182"/>
    </location>
</feature>
<name>A0A9P4L6S8_9PLEO</name>
<dbReference type="OrthoDB" id="3798994at2759"/>
<organism evidence="3 4">
    <name type="scientific">Cucurbitaria berberidis CBS 394.84</name>
    <dbReference type="NCBI Taxonomy" id="1168544"/>
    <lineage>
        <taxon>Eukaryota</taxon>
        <taxon>Fungi</taxon>
        <taxon>Dikarya</taxon>
        <taxon>Ascomycota</taxon>
        <taxon>Pezizomycotina</taxon>
        <taxon>Dothideomycetes</taxon>
        <taxon>Pleosporomycetidae</taxon>
        <taxon>Pleosporales</taxon>
        <taxon>Pleosporineae</taxon>
        <taxon>Cucurbitariaceae</taxon>
        <taxon>Cucurbitaria</taxon>
    </lineage>
</organism>
<dbReference type="Proteomes" id="UP000800039">
    <property type="component" value="Unassembled WGS sequence"/>
</dbReference>